<comment type="caution">
    <text evidence="1">The sequence shown here is derived from an EMBL/GenBank/DDBJ whole genome shotgun (WGS) entry which is preliminary data.</text>
</comment>
<gene>
    <name evidence="1" type="ORF">BB559_007515</name>
</gene>
<proteinExistence type="predicted"/>
<organism evidence="1 2">
    <name type="scientific">Furculomyces boomerangus</name>
    <dbReference type="NCBI Taxonomy" id="61424"/>
    <lineage>
        <taxon>Eukaryota</taxon>
        <taxon>Fungi</taxon>
        <taxon>Fungi incertae sedis</taxon>
        <taxon>Zoopagomycota</taxon>
        <taxon>Kickxellomycotina</taxon>
        <taxon>Harpellomycetes</taxon>
        <taxon>Harpellales</taxon>
        <taxon>Harpellaceae</taxon>
        <taxon>Furculomyces</taxon>
    </lineage>
</organism>
<dbReference type="Proteomes" id="UP000245699">
    <property type="component" value="Unassembled WGS sequence"/>
</dbReference>
<keyword evidence="2" id="KW-1185">Reference proteome</keyword>
<dbReference type="OrthoDB" id="8300194at2759"/>
<dbReference type="SUPFAM" id="SSF56112">
    <property type="entry name" value="Protein kinase-like (PK-like)"/>
    <property type="match status" value="1"/>
</dbReference>
<name>A0A2T9XX33_9FUNG</name>
<sequence length="272" mass="32030">MIILDENWKSSIHLDNNKIMKIYHDIDEETLVGHYNLLKYLSTLIKIPQIYGYEYKDREGTIMMEFIDGKNADISDSDTIKHDLLLLKKNINPAIGNHLTGEITDSLFMDPNLPKIHSMKQLISEKLKCDIQRVKNIDTEIYELLLKHQKWIISIDFKDEPNELVHNDVNFRNIIKRDNELYYIDWDLSGFYPDTYVQMKHYACKQDIYKAELNEDYRILVKLFKQLQRYQAKCLSELSIIHINKKLKEMLSNICPVCGKEMTVSEGACSCE</sequence>
<evidence type="ECO:0000313" key="2">
    <source>
        <dbReference type="Proteomes" id="UP000245699"/>
    </source>
</evidence>
<evidence type="ECO:0008006" key="3">
    <source>
        <dbReference type="Google" id="ProtNLM"/>
    </source>
</evidence>
<dbReference type="AlphaFoldDB" id="A0A2T9XX33"/>
<protein>
    <recommendedName>
        <fullName evidence="3">Aminoglycoside phosphotransferase domain-containing protein</fullName>
    </recommendedName>
</protein>
<dbReference type="EMBL" id="MBFT01001259">
    <property type="protein sequence ID" value="PVU84634.1"/>
    <property type="molecule type" value="Genomic_DNA"/>
</dbReference>
<reference evidence="1 2" key="1">
    <citation type="journal article" date="2018" name="MBio">
        <title>Comparative Genomics Reveals the Core Gene Toolbox for the Fungus-Insect Symbiosis.</title>
        <authorList>
            <person name="Wang Y."/>
            <person name="Stata M."/>
            <person name="Wang W."/>
            <person name="Stajich J.E."/>
            <person name="White M.M."/>
            <person name="Moncalvo J.M."/>
        </authorList>
    </citation>
    <scope>NUCLEOTIDE SEQUENCE [LARGE SCALE GENOMIC DNA]</scope>
    <source>
        <strain evidence="1 2">AUS-77-4</strain>
    </source>
</reference>
<accession>A0A2T9XX33</accession>
<evidence type="ECO:0000313" key="1">
    <source>
        <dbReference type="EMBL" id="PVU84634.1"/>
    </source>
</evidence>
<dbReference type="InterPro" id="IPR011009">
    <property type="entry name" value="Kinase-like_dom_sf"/>
</dbReference>
<dbReference type="Gene3D" id="3.90.1200.10">
    <property type="match status" value="1"/>
</dbReference>